<keyword evidence="7" id="KW-1006">Bacterial flagellum protein export</keyword>
<keyword evidence="5" id="KW-1005">Bacterial flagellum biogenesis</keyword>
<dbReference type="OrthoDB" id="9804053at2"/>
<evidence type="ECO:0000256" key="4">
    <source>
        <dbReference type="ARBA" id="ARBA00022448"/>
    </source>
</evidence>
<evidence type="ECO:0000256" key="5">
    <source>
        <dbReference type="ARBA" id="ARBA00022795"/>
    </source>
</evidence>
<keyword evidence="4" id="KW-0813">Transport</keyword>
<evidence type="ECO:0000256" key="6">
    <source>
        <dbReference type="ARBA" id="ARBA00022927"/>
    </source>
</evidence>
<dbReference type="KEGG" id="dap:Dacet_2312"/>
<dbReference type="GO" id="GO:0015031">
    <property type="term" value="P:protein transport"/>
    <property type="evidence" value="ECO:0007669"/>
    <property type="project" value="UniProtKB-KW"/>
</dbReference>
<dbReference type="RefSeq" id="WP_013011576.1">
    <property type="nucleotide sequence ID" value="NC_013943.1"/>
</dbReference>
<dbReference type="EMBL" id="CP001968">
    <property type="protein sequence ID" value="ADD69074.1"/>
    <property type="molecule type" value="Genomic_DNA"/>
</dbReference>
<keyword evidence="10" id="KW-0282">Flagellum</keyword>
<dbReference type="GO" id="GO:0044781">
    <property type="term" value="P:bacterial-type flagellum organization"/>
    <property type="evidence" value="ECO:0007669"/>
    <property type="project" value="UniProtKB-KW"/>
</dbReference>
<dbReference type="PANTHER" id="PTHR34982:SF1">
    <property type="entry name" value="FLAGELLAR ASSEMBLY PROTEIN FLIH"/>
    <property type="match status" value="1"/>
</dbReference>
<name>D4H351_DENA2</name>
<dbReference type="InterPro" id="IPR051472">
    <property type="entry name" value="T3SS_Stator/FliH"/>
</dbReference>
<evidence type="ECO:0000256" key="1">
    <source>
        <dbReference type="ARBA" id="ARBA00003041"/>
    </source>
</evidence>
<keyword evidence="10" id="KW-0969">Cilium</keyword>
<comment type="similarity">
    <text evidence="2">Belongs to the FliH family.</text>
</comment>
<organism evidence="10 11">
    <name type="scientific">Denitrovibrio acetiphilus (strain DSM 12809 / NBRC 114555 / N2460)</name>
    <dbReference type="NCBI Taxonomy" id="522772"/>
    <lineage>
        <taxon>Bacteria</taxon>
        <taxon>Pseudomonadati</taxon>
        <taxon>Deferribacterota</taxon>
        <taxon>Deferribacteres</taxon>
        <taxon>Deferribacterales</taxon>
        <taxon>Geovibrionaceae</taxon>
        <taxon>Denitrovibrio</taxon>
    </lineage>
</organism>
<feature type="compositionally biased region" description="Acidic residues" evidence="8">
    <location>
        <begin position="97"/>
        <end position="107"/>
    </location>
</feature>
<dbReference type="AlphaFoldDB" id="D4H351"/>
<evidence type="ECO:0000256" key="7">
    <source>
        <dbReference type="ARBA" id="ARBA00023225"/>
    </source>
</evidence>
<feature type="domain" description="Flagellar assembly protein FliH/Type III secretion system HrpE" evidence="9">
    <location>
        <begin position="171"/>
        <end position="270"/>
    </location>
</feature>
<dbReference type="STRING" id="522772.Dacet_2312"/>
<keyword evidence="6" id="KW-0653">Protein transport</keyword>
<sequence length="290" mass="33057">MSKKVIKNEDVKTDKLKHFGFQVYETVERGEKVKKLEKVGEMEYTPGEIDMKVFSFDDDIEMGKAIIVQDRSLRTEKYTPKEFVPEESPVNAKEPDPTPEPEPEPEPEIPVITEEELEQARKDGHEAGLAEGLQKGLKQGRAEAEKEYEAQKSDYLEGLQGAYKDVITQLDEFSKAVTQLDEALPEMLVSMVQDIIGEELRINDKVIVSVANKSLMHLKELERVIFLVNPDDVETMKEAFPDYETQPDKNIMKGSLKVSTNIGEMNFSIKRIMEEFVGRIHEEFSPTEEG</sequence>
<dbReference type="Proteomes" id="UP000002012">
    <property type="component" value="Chromosome"/>
</dbReference>
<dbReference type="PANTHER" id="PTHR34982">
    <property type="entry name" value="YOP PROTEINS TRANSLOCATION PROTEIN L"/>
    <property type="match status" value="1"/>
</dbReference>
<dbReference type="InterPro" id="IPR018035">
    <property type="entry name" value="Flagellar_FliH/T3SS_HrpE"/>
</dbReference>
<keyword evidence="10" id="KW-0966">Cell projection</keyword>
<feature type="region of interest" description="Disordered" evidence="8">
    <location>
        <begin position="78"/>
        <end position="107"/>
    </location>
</feature>
<dbReference type="GO" id="GO:0005829">
    <property type="term" value="C:cytosol"/>
    <property type="evidence" value="ECO:0007669"/>
    <property type="project" value="TreeGrafter"/>
</dbReference>
<evidence type="ECO:0000259" key="9">
    <source>
        <dbReference type="Pfam" id="PF02108"/>
    </source>
</evidence>
<dbReference type="PaxDb" id="522772-Dacet_2312"/>
<evidence type="ECO:0000313" key="11">
    <source>
        <dbReference type="Proteomes" id="UP000002012"/>
    </source>
</evidence>
<proteinExistence type="inferred from homology"/>
<evidence type="ECO:0000256" key="8">
    <source>
        <dbReference type="SAM" id="MobiDB-lite"/>
    </source>
</evidence>
<evidence type="ECO:0000256" key="2">
    <source>
        <dbReference type="ARBA" id="ARBA00006602"/>
    </source>
</evidence>
<evidence type="ECO:0000313" key="10">
    <source>
        <dbReference type="EMBL" id="ADD69074.1"/>
    </source>
</evidence>
<dbReference type="HOGENOM" id="CLU_958842_0_0_0"/>
<dbReference type="InParanoid" id="D4H351"/>
<dbReference type="eggNOG" id="COG1317">
    <property type="taxonomic scope" value="Bacteria"/>
</dbReference>
<accession>D4H351</accession>
<comment type="function">
    <text evidence="1">Needed for flagellar regrowth and assembly.</text>
</comment>
<keyword evidence="11" id="KW-1185">Reference proteome</keyword>
<protein>
    <recommendedName>
        <fullName evidence="3">Flagellar assembly protein FliH</fullName>
    </recommendedName>
</protein>
<evidence type="ECO:0000256" key="3">
    <source>
        <dbReference type="ARBA" id="ARBA00016507"/>
    </source>
</evidence>
<reference evidence="10 11" key="1">
    <citation type="journal article" date="2010" name="Stand. Genomic Sci.">
        <title>Complete genome sequence of Denitrovibrio acetiphilus type strain (N2460).</title>
        <authorList>
            <person name="Kiss H."/>
            <person name="Lang E."/>
            <person name="Lapidus A."/>
            <person name="Copeland A."/>
            <person name="Nolan M."/>
            <person name="Glavina Del Rio T."/>
            <person name="Chen F."/>
            <person name="Lucas S."/>
            <person name="Tice H."/>
            <person name="Cheng J.F."/>
            <person name="Han C."/>
            <person name="Goodwin L."/>
            <person name="Pitluck S."/>
            <person name="Liolios K."/>
            <person name="Pati A."/>
            <person name="Ivanova N."/>
            <person name="Mavromatis K."/>
            <person name="Chen A."/>
            <person name="Palaniappan K."/>
            <person name="Land M."/>
            <person name="Hauser L."/>
            <person name="Chang Y.J."/>
            <person name="Jeffries C.D."/>
            <person name="Detter J.C."/>
            <person name="Brettin T."/>
            <person name="Spring S."/>
            <person name="Rohde M."/>
            <person name="Goker M."/>
            <person name="Woyke T."/>
            <person name="Bristow J."/>
            <person name="Eisen J.A."/>
            <person name="Markowitz V."/>
            <person name="Hugenholtz P."/>
            <person name="Kyrpides N.C."/>
            <person name="Klenk H.P."/>
        </authorList>
    </citation>
    <scope>NUCLEOTIDE SEQUENCE [LARGE SCALE GENOMIC DNA]</scope>
    <source>
        <strain evidence="11">DSM 12809 / NBRC 114555 / N2460</strain>
    </source>
</reference>
<gene>
    <name evidence="10" type="ordered locus">Dacet_2312</name>
</gene>
<dbReference type="Pfam" id="PF02108">
    <property type="entry name" value="FliH"/>
    <property type="match status" value="1"/>
</dbReference>